<dbReference type="Proteomes" id="UP000664702">
    <property type="component" value="Chromosome"/>
</dbReference>
<dbReference type="AlphaFoldDB" id="A0A9X9YC01"/>
<evidence type="ECO:0000313" key="2">
    <source>
        <dbReference type="Proteomes" id="UP000664702"/>
    </source>
</evidence>
<dbReference type="Pfam" id="PF13557">
    <property type="entry name" value="Phenol_MetA_deg"/>
    <property type="match status" value="1"/>
</dbReference>
<reference evidence="1 2" key="1">
    <citation type="journal article" date="2022" name="Int. J. Syst. Evol. Microbiol.">
        <title>Strains of Bradyrhizobium barranii sp. nov. associated with legumes native to Canada are symbionts of soybeans and belong to different subspecies (subsp. barranii subsp. nov. and subsp. apii subsp. nov.) and symbiovars (sv. glycinearum and sv. septentrionale).</title>
        <authorList>
            <person name="Bromfield E.S.P."/>
            <person name="Cloutier S."/>
            <person name="Wasai-Hara S."/>
            <person name="Minamisawa K."/>
        </authorList>
    </citation>
    <scope>NUCLEOTIDE SEQUENCE [LARGE SCALE GENOMIC DNA]</scope>
    <source>
        <strain evidence="1 2">144S4</strain>
    </source>
</reference>
<accession>A0A9X9YC01</accession>
<protein>
    <submittedName>
        <fullName evidence="1">Transporter</fullName>
    </submittedName>
</protein>
<dbReference type="KEGG" id="bban:J4G43_014830"/>
<organism evidence="1 2">
    <name type="scientific">Bradyrhizobium barranii subsp. barranii</name>
    <dbReference type="NCBI Taxonomy" id="2823807"/>
    <lineage>
        <taxon>Bacteria</taxon>
        <taxon>Pseudomonadati</taxon>
        <taxon>Pseudomonadota</taxon>
        <taxon>Alphaproteobacteria</taxon>
        <taxon>Hyphomicrobiales</taxon>
        <taxon>Nitrobacteraceae</taxon>
        <taxon>Bradyrhizobium</taxon>
        <taxon>Bradyrhizobium barranii</taxon>
    </lineage>
</organism>
<sequence length="61" mass="7005">MGMYIPTGTLQGPAGLSNVGDPWWTFQPNLAFSYLKDGWNLTVNVFDERYRQVNELERPRG</sequence>
<proteinExistence type="predicted"/>
<dbReference type="InterPro" id="IPR025737">
    <property type="entry name" value="FApF"/>
</dbReference>
<evidence type="ECO:0000313" key="1">
    <source>
        <dbReference type="EMBL" id="UEM17445.1"/>
    </source>
</evidence>
<name>A0A9X9YC01_9BRAD</name>
<gene>
    <name evidence="1" type="ORF">J4G43_014830</name>
</gene>
<dbReference type="EMBL" id="CP086136">
    <property type="protein sequence ID" value="UEM17445.1"/>
    <property type="molecule type" value="Genomic_DNA"/>
</dbReference>